<dbReference type="AlphaFoldDB" id="A0A941IYY0"/>
<evidence type="ECO:0000256" key="5">
    <source>
        <dbReference type="ARBA" id="ARBA00022670"/>
    </source>
</evidence>
<evidence type="ECO:0000256" key="8">
    <source>
        <dbReference type="ARBA" id="ARBA00023049"/>
    </source>
</evidence>
<evidence type="ECO:0000256" key="3">
    <source>
        <dbReference type="ARBA" id="ARBA00008766"/>
    </source>
</evidence>
<keyword evidence="7" id="KW-0378">Hydrolase</keyword>
<feature type="domain" description="Aminopeptidase P N-terminal" evidence="11">
    <location>
        <begin position="2"/>
        <end position="133"/>
    </location>
</feature>
<reference evidence="12" key="2">
    <citation type="submission" date="2021-04" db="EMBL/GenBank/DDBJ databases">
        <authorList>
            <person name="Zhang T."/>
            <person name="Zhang Y."/>
            <person name="Lu D."/>
            <person name="Zuo D."/>
            <person name="Du Z."/>
        </authorList>
    </citation>
    <scope>NUCLEOTIDE SEQUENCE</scope>
    <source>
        <strain evidence="12">JR1</strain>
    </source>
</reference>
<keyword evidence="13" id="KW-1185">Reference proteome</keyword>
<dbReference type="GO" id="GO:0006508">
    <property type="term" value="P:proteolysis"/>
    <property type="evidence" value="ECO:0007669"/>
    <property type="project" value="UniProtKB-KW"/>
</dbReference>
<keyword evidence="5" id="KW-0645">Protease</keyword>
<evidence type="ECO:0000313" key="13">
    <source>
        <dbReference type="Proteomes" id="UP000679220"/>
    </source>
</evidence>
<evidence type="ECO:0000259" key="11">
    <source>
        <dbReference type="SMART" id="SM01011"/>
    </source>
</evidence>
<dbReference type="PROSITE" id="PS00491">
    <property type="entry name" value="PROLINE_PEPTIDASE"/>
    <property type="match status" value="1"/>
</dbReference>
<evidence type="ECO:0000256" key="6">
    <source>
        <dbReference type="ARBA" id="ARBA00022723"/>
    </source>
</evidence>
<dbReference type="InterPro" id="IPR052433">
    <property type="entry name" value="X-Pro_dipept-like"/>
</dbReference>
<organism evidence="12 13">
    <name type="scientific">Carboxylicivirga sediminis</name>
    <dbReference type="NCBI Taxonomy" id="2006564"/>
    <lineage>
        <taxon>Bacteria</taxon>
        <taxon>Pseudomonadati</taxon>
        <taxon>Bacteroidota</taxon>
        <taxon>Bacteroidia</taxon>
        <taxon>Marinilabiliales</taxon>
        <taxon>Marinilabiliaceae</taxon>
        <taxon>Carboxylicivirga</taxon>
    </lineage>
</organism>
<evidence type="ECO:0000256" key="4">
    <source>
        <dbReference type="ARBA" id="ARBA00012574"/>
    </source>
</evidence>
<dbReference type="PANTHER" id="PTHR43226">
    <property type="entry name" value="XAA-PRO AMINOPEPTIDASE 3"/>
    <property type="match status" value="1"/>
</dbReference>
<dbReference type="PANTHER" id="PTHR43226:SF4">
    <property type="entry name" value="XAA-PRO AMINOPEPTIDASE 3"/>
    <property type="match status" value="1"/>
</dbReference>
<comment type="caution">
    <text evidence="12">The sequence shown here is derived from an EMBL/GenBank/DDBJ whole genome shotgun (WGS) entry which is preliminary data.</text>
</comment>
<dbReference type="Gene3D" id="3.40.350.10">
    <property type="entry name" value="Creatinase/prolidase N-terminal domain"/>
    <property type="match status" value="1"/>
</dbReference>
<reference evidence="12" key="1">
    <citation type="journal article" date="2018" name="Int. J. Syst. Evol. Microbiol.">
        <title>Carboxylicivirga sediminis sp. nov., isolated from coastal sediment.</title>
        <authorList>
            <person name="Wang F.Q."/>
            <person name="Ren L.H."/>
            <person name="Zou R.J."/>
            <person name="Sun Y.Z."/>
            <person name="Liu X.J."/>
            <person name="Jiang F."/>
            <person name="Liu L.J."/>
        </authorList>
    </citation>
    <scope>NUCLEOTIDE SEQUENCE</scope>
    <source>
        <strain evidence="12">JR1</strain>
    </source>
</reference>
<dbReference type="SMART" id="SM01011">
    <property type="entry name" value="AMP_N"/>
    <property type="match status" value="1"/>
</dbReference>
<keyword evidence="6 10" id="KW-0479">Metal-binding</keyword>
<keyword evidence="12" id="KW-0031">Aminopeptidase</keyword>
<dbReference type="InterPro" id="IPR001131">
    <property type="entry name" value="Peptidase_M24B_aminopep-P_CS"/>
</dbReference>
<dbReference type="GO" id="GO:0070006">
    <property type="term" value="F:metalloaminopeptidase activity"/>
    <property type="evidence" value="ECO:0007669"/>
    <property type="project" value="InterPro"/>
</dbReference>
<accession>A0A941IYY0</accession>
<dbReference type="Pfam" id="PF05195">
    <property type="entry name" value="AMP_N"/>
    <property type="match status" value="1"/>
</dbReference>
<comment type="cofactor">
    <cofactor evidence="2">
        <name>Mn(2+)</name>
        <dbReference type="ChEBI" id="CHEBI:29035"/>
    </cofactor>
</comment>
<dbReference type="GO" id="GO:0030145">
    <property type="term" value="F:manganese ion binding"/>
    <property type="evidence" value="ECO:0007669"/>
    <property type="project" value="InterPro"/>
</dbReference>
<keyword evidence="8" id="KW-0482">Metalloprotease</keyword>
<dbReference type="EMBL" id="JAGTAR010000072">
    <property type="protein sequence ID" value="MBR8538366.1"/>
    <property type="molecule type" value="Genomic_DNA"/>
</dbReference>
<dbReference type="Pfam" id="PF00557">
    <property type="entry name" value="Peptidase_M24"/>
    <property type="match status" value="1"/>
</dbReference>
<protein>
    <recommendedName>
        <fullName evidence="4">Xaa-Pro aminopeptidase</fullName>
        <ecNumber evidence="4">3.4.11.9</ecNumber>
    </recommendedName>
</protein>
<dbReference type="EC" id="3.4.11.9" evidence="4"/>
<dbReference type="GO" id="GO:0005829">
    <property type="term" value="C:cytosol"/>
    <property type="evidence" value="ECO:0007669"/>
    <property type="project" value="TreeGrafter"/>
</dbReference>
<dbReference type="InterPro" id="IPR000994">
    <property type="entry name" value="Pept_M24"/>
</dbReference>
<evidence type="ECO:0000256" key="1">
    <source>
        <dbReference type="ARBA" id="ARBA00001424"/>
    </source>
</evidence>
<comment type="similarity">
    <text evidence="3 10">Belongs to the peptidase M24B family.</text>
</comment>
<dbReference type="SUPFAM" id="SSF53092">
    <property type="entry name" value="Creatinase/prolidase N-terminal domain"/>
    <property type="match status" value="1"/>
</dbReference>
<evidence type="ECO:0000256" key="7">
    <source>
        <dbReference type="ARBA" id="ARBA00022801"/>
    </source>
</evidence>
<dbReference type="InterPro" id="IPR036005">
    <property type="entry name" value="Creatinase/aminopeptidase-like"/>
</dbReference>
<dbReference type="Gene3D" id="3.90.230.10">
    <property type="entry name" value="Creatinase/methionine aminopeptidase superfamily"/>
    <property type="match status" value="1"/>
</dbReference>
<sequence>MFSKETYINRRKRLQQKVQSGLILMLGNTDVPMNYKDNVYHFRQDSTFLYFFGIDLQDHAAIIDIDNNKEYLFGDDISLGHIIWMGPQPTMTEKAASIGVENTRPMADLATMVGDALKAGRPVHFNPPYRGENIMWLADLLGCRHNEVQSKTSLELTKACIEIRSIKEPCEIEEMERHMAVAYQMHTTAMRMAQDGVTEQAITGAMEGISMSGGGMVSFPIICSKRGETLHNHDHSNILRTGDLLLVDGGSESPLHYATDHTRTSPVGGKFTQRQKEIYQIVVDANNISREATKPGVTYKEAHLVAARVIASGLKDLGLMKGDVDEAVAAGAHAMFFPHGLGHMIGLDVHDMEDYNDTLVGYMDEMERSSQFGLAALRLGRTLQPGFCITNEPGIYFIPALIDQWKADGTNADFINFDKVESYKDFGGVRLEDDILVTEDGCRILGERIPITVDEVEATVSEGKK</sequence>
<proteinExistence type="inferred from homology"/>
<name>A0A941IYY0_9BACT</name>
<dbReference type="Proteomes" id="UP000679220">
    <property type="component" value="Unassembled WGS sequence"/>
</dbReference>
<keyword evidence="9" id="KW-0464">Manganese</keyword>
<comment type="catalytic activity">
    <reaction evidence="1">
        <text>Release of any N-terminal amino acid, including proline, that is linked to proline, even from a dipeptide or tripeptide.</text>
        <dbReference type="EC" id="3.4.11.9"/>
    </reaction>
</comment>
<evidence type="ECO:0000313" key="12">
    <source>
        <dbReference type="EMBL" id="MBR8538366.1"/>
    </source>
</evidence>
<dbReference type="InterPro" id="IPR007865">
    <property type="entry name" value="Aminopep_P_N"/>
</dbReference>
<dbReference type="RefSeq" id="WP_212193389.1">
    <property type="nucleotide sequence ID" value="NZ_JAGTAR010000072.1"/>
</dbReference>
<dbReference type="SUPFAM" id="SSF55920">
    <property type="entry name" value="Creatinase/aminopeptidase"/>
    <property type="match status" value="1"/>
</dbReference>
<dbReference type="CDD" id="cd01087">
    <property type="entry name" value="Prolidase"/>
    <property type="match status" value="1"/>
</dbReference>
<evidence type="ECO:0000256" key="10">
    <source>
        <dbReference type="RuleBase" id="RU000590"/>
    </source>
</evidence>
<dbReference type="InterPro" id="IPR029149">
    <property type="entry name" value="Creatin/AminoP/Spt16_N"/>
</dbReference>
<gene>
    <name evidence="12" type="ORF">KDU71_22535</name>
</gene>
<evidence type="ECO:0000256" key="2">
    <source>
        <dbReference type="ARBA" id="ARBA00001936"/>
    </source>
</evidence>
<evidence type="ECO:0000256" key="9">
    <source>
        <dbReference type="ARBA" id="ARBA00023211"/>
    </source>
</evidence>